<evidence type="ECO:0000256" key="2">
    <source>
        <dbReference type="SAM" id="MobiDB-lite"/>
    </source>
</evidence>
<dbReference type="STRING" id="5627.A0A1C7MQ43"/>
<evidence type="ECO:0000259" key="3">
    <source>
        <dbReference type="Pfam" id="PF07742"/>
    </source>
</evidence>
<dbReference type="GO" id="GO:0005737">
    <property type="term" value="C:cytoplasm"/>
    <property type="evidence" value="ECO:0007669"/>
    <property type="project" value="TreeGrafter"/>
</dbReference>
<dbReference type="GO" id="GO:0005634">
    <property type="term" value="C:nucleus"/>
    <property type="evidence" value="ECO:0007669"/>
    <property type="project" value="TreeGrafter"/>
</dbReference>
<name>A0A1C7MQ43_GRIFR</name>
<dbReference type="OrthoDB" id="19928at2759"/>
<keyword evidence="5" id="KW-1185">Reference proteome</keyword>
<dbReference type="Pfam" id="PF07742">
    <property type="entry name" value="BTG"/>
    <property type="match status" value="1"/>
</dbReference>
<accession>A0A1C7MQ43</accession>
<sequence>MHYDLDVRQERYRNRTAAFSGQASDEPDMMIQDAATKHVHQISEVLDGRLQFNSNALDASYDDRGRANVVKRSAEDNERGGAVPIRSSPVSSRFQTSLLLDALLCFIVKWTLCYILHDRVQSSPHRLSIPHSHIIFSASTTASLIAGRYTSAILLNVNPTTAHLLLSSTFIEMAASTVAFGSLSVTLAQLQLALEANLTAQFASSWVPTEPLRGSGRRCLTLSPLGVPPRSIYNACKAANVEWSEWMAVLGGVEFDLFIDPGCISIRFGSWDAGKVSQFFTIWSEDTVLEPQAKRSMLQKEAQQQAERPVKVEPRFVAAKPQFKTLAQQLVEADQDEDEEIFVMIADEVREPTWLSDILGQFPVIPIPERSVSPVSVVSTHSRSSSSSSSSGFSFSSNESTDSYGSATTISLSSCSTSPEQKPKFKLSRRERARQARVFVDASKTAVTNYDGGKTTVLTGGVMLGGGAPKTKPVAAPKKAISSNCSWRSLRA</sequence>
<protein>
    <recommendedName>
        <fullName evidence="3">Anti-proliferative protein domain-containing protein</fullName>
    </recommendedName>
</protein>
<organism evidence="4 5">
    <name type="scientific">Grifola frondosa</name>
    <name type="common">Maitake</name>
    <name type="synonym">Polyporus frondosus</name>
    <dbReference type="NCBI Taxonomy" id="5627"/>
    <lineage>
        <taxon>Eukaryota</taxon>
        <taxon>Fungi</taxon>
        <taxon>Dikarya</taxon>
        <taxon>Basidiomycota</taxon>
        <taxon>Agaricomycotina</taxon>
        <taxon>Agaricomycetes</taxon>
        <taxon>Polyporales</taxon>
        <taxon>Grifolaceae</taxon>
        <taxon>Grifola</taxon>
    </lineage>
</organism>
<proteinExistence type="inferred from homology"/>
<dbReference type="PANTHER" id="PTHR22978:SF22">
    <property type="entry name" value="BTG FAMILY PROTEIN"/>
    <property type="match status" value="1"/>
</dbReference>
<comment type="caution">
    <text evidence="4">The sequence shown here is derived from an EMBL/GenBank/DDBJ whole genome shotgun (WGS) entry which is preliminary data.</text>
</comment>
<feature type="domain" description="Anti-proliferative protein" evidence="3">
    <location>
        <begin position="187"/>
        <end position="270"/>
    </location>
</feature>
<dbReference type="SUPFAM" id="SSF160696">
    <property type="entry name" value="BTG domain-like"/>
    <property type="match status" value="1"/>
</dbReference>
<dbReference type="Proteomes" id="UP000092993">
    <property type="component" value="Unassembled WGS sequence"/>
</dbReference>
<dbReference type="InterPro" id="IPR036054">
    <property type="entry name" value="BTG-like_sf"/>
</dbReference>
<dbReference type="EMBL" id="LUGG01000001">
    <property type="protein sequence ID" value="OBZ78953.1"/>
    <property type="molecule type" value="Genomic_DNA"/>
</dbReference>
<dbReference type="InterPro" id="IPR033332">
    <property type="entry name" value="BTG"/>
</dbReference>
<gene>
    <name evidence="4" type="ORF">A0H81_00517</name>
</gene>
<dbReference type="Gene3D" id="3.90.640.90">
    <property type="entry name" value="Anti-proliferative protein, N-terminal domain"/>
    <property type="match status" value="1"/>
</dbReference>
<dbReference type="PANTHER" id="PTHR22978">
    <property type="entry name" value="B-CELL TRANSLOCATION GENE"/>
    <property type="match status" value="1"/>
</dbReference>
<reference evidence="4 5" key="1">
    <citation type="submission" date="2016-03" db="EMBL/GenBank/DDBJ databases">
        <title>Whole genome sequencing of Grifola frondosa 9006-11.</title>
        <authorList>
            <person name="Min B."/>
            <person name="Park H."/>
            <person name="Kim J.-G."/>
            <person name="Cho H."/>
            <person name="Oh Y.-L."/>
            <person name="Kong W.-S."/>
            <person name="Choi I.-G."/>
        </authorList>
    </citation>
    <scope>NUCLEOTIDE SEQUENCE [LARGE SCALE GENOMIC DNA]</scope>
    <source>
        <strain evidence="4 5">9006-11</strain>
    </source>
</reference>
<feature type="region of interest" description="Disordered" evidence="2">
    <location>
        <begin position="380"/>
        <end position="430"/>
    </location>
</feature>
<feature type="compositionally biased region" description="Low complexity" evidence="2">
    <location>
        <begin position="380"/>
        <end position="403"/>
    </location>
</feature>
<evidence type="ECO:0000256" key="1">
    <source>
        <dbReference type="ARBA" id="ARBA00007989"/>
    </source>
</evidence>
<dbReference type="InterPro" id="IPR002087">
    <property type="entry name" value="Anti_prolifrtn"/>
</dbReference>
<dbReference type="AlphaFoldDB" id="A0A1C7MQ43"/>
<evidence type="ECO:0000313" key="5">
    <source>
        <dbReference type="Proteomes" id="UP000092993"/>
    </source>
</evidence>
<feature type="compositionally biased region" description="Polar residues" evidence="2">
    <location>
        <begin position="404"/>
        <end position="420"/>
    </location>
</feature>
<comment type="similarity">
    <text evidence="1">Belongs to the BTG family.</text>
</comment>
<evidence type="ECO:0000313" key="4">
    <source>
        <dbReference type="EMBL" id="OBZ78953.1"/>
    </source>
</evidence>